<comment type="caution">
    <text evidence="1">The sequence shown here is derived from an EMBL/GenBank/DDBJ whole genome shotgun (WGS) entry which is preliminary data.</text>
</comment>
<dbReference type="EMBL" id="JBHUOG010000001">
    <property type="protein sequence ID" value="MFD2791990.1"/>
    <property type="molecule type" value="Genomic_DNA"/>
</dbReference>
<gene>
    <name evidence="1" type="ORF">ACFS27_00370</name>
</gene>
<name>A0ABW5VNS5_9MICO</name>
<protein>
    <recommendedName>
        <fullName evidence="3">DUF4287 domain-containing protein</fullName>
    </recommendedName>
</protein>
<accession>A0ABW5VNS5</accession>
<reference evidence="2" key="1">
    <citation type="journal article" date="2019" name="Int. J. Syst. Evol. Microbiol.">
        <title>The Global Catalogue of Microorganisms (GCM) 10K type strain sequencing project: providing services to taxonomists for standard genome sequencing and annotation.</title>
        <authorList>
            <consortium name="The Broad Institute Genomics Platform"/>
            <consortium name="The Broad Institute Genome Sequencing Center for Infectious Disease"/>
            <person name="Wu L."/>
            <person name="Ma J."/>
        </authorList>
    </citation>
    <scope>NUCLEOTIDE SEQUENCE [LARGE SCALE GENOMIC DNA]</scope>
    <source>
        <strain evidence="2">CCM 7044</strain>
    </source>
</reference>
<keyword evidence="2" id="KW-1185">Reference proteome</keyword>
<evidence type="ECO:0008006" key="3">
    <source>
        <dbReference type="Google" id="ProtNLM"/>
    </source>
</evidence>
<proteinExistence type="predicted"/>
<organism evidence="1 2">
    <name type="scientific">Promicromonospora vindobonensis</name>
    <dbReference type="NCBI Taxonomy" id="195748"/>
    <lineage>
        <taxon>Bacteria</taxon>
        <taxon>Bacillati</taxon>
        <taxon>Actinomycetota</taxon>
        <taxon>Actinomycetes</taxon>
        <taxon>Micrococcales</taxon>
        <taxon>Promicromonosporaceae</taxon>
        <taxon>Promicromonospora</taxon>
    </lineage>
</organism>
<evidence type="ECO:0000313" key="2">
    <source>
        <dbReference type="Proteomes" id="UP001597479"/>
    </source>
</evidence>
<dbReference type="RefSeq" id="WP_377179198.1">
    <property type="nucleotide sequence ID" value="NZ_JBHUOG010000001.1"/>
</dbReference>
<evidence type="ECO:0000313" key="1">
    <source>
        <dbReference type="EMBL" id="MFD2791990.1"/>
    </source>
</evidence>
<sequence>MATGSRIQAVERATGRSWDEWLEHLARIGASELTHHEIASAVLGELDGKIDNPGWWAQSTTVAYEQYIGRRVPGQQTDGTFQTSVSRSTSLGMEALMRAWTEFAAGNEGVRGLITGEPRVSGTVKRITWRAKAQEGESVIVISEPKKDGTASLVVQHLGSPTPERNDEVKDLWRGIVSGFVAGL</sequence>
<dbReference type="Proteomes" id="UP001597479">
    <property type="component" value="Unassembled WGS sequence"/>
</dbReference>